<dbReference type="EMBL" id="VSRR010111895">
    <property type="protein sequence ID" value="MPC97890.1"/>
    <property type="molecule type" value="Genomic_DNA"/>
</dbReference>
<feature type="region of interest" description="Disordered" evidence="1">
    <location>
        <begin position="1"/>
        <end position="30"/>
    </location>
</feature>
<dbReference type="Proteomes" id="UP000324222">
    <property type="component" value="Unassembled WGS sequence"/>
</dbReference>
<protein>
    <submittedName>
        <fullName evidence="2">Uncharacterized protein</fullName>
    </submittedName>
</protein>
<accession>A0A5B7JM77</accession>
<sequence>MPARRTAQHTLTHRTTAIDHSSRAQHQRPPCYGNPGQLTPMLGELALILIRLYFVLALFVEQIDQLHL</sequence>
<comment type="caution">
    <text evidence="2">The sequence shown here is derived from an EMBL/GenBank/DDBJ whole genome shotgun (WGS) entry which is preliminary data.</text>
</comment>
<keyword evidence="3" id="KW-1185">Reference proteome</keyword>
<proteinExistence type="predicted"/>
<evidence type="ECO:0000256" key="1">
    <source>
        <dbReference type="SAM" id="MobiDB-lite"/>
    </source>
</evidence>
<evidence type="ECO:0000313" key="2">
    <source>
        <dbReference type="EMBL" id="MPC97890.1"/>
    </source>
</evidence>
<organism evidence="2 3">
    <name type="scientific">Portunus trituberculatus</name>
    <name type="common">Swimming crab</name>
    <name type="synonym">Neptunus trituberculatus</name>
    <dbReference type="NCBI Taxonomy" id="210409"/>
    <lineage>
        <taxon>Eukaryota</taxon>
        <taxon>Metazoa</taxon>
        <taxon>Ecdysozoa</taxon>
        <taxon>Arthropoda</taxon>
        <taxon>Crustacea</taxon>
        <taxon>Multicrustacea</taxon>
        <taxon>Malacostraca</taxon>
        <taxon>Eumalacostraca</taxon>
        <taxon>Eucarida</taxon>
        <taxon>Decapoda</taxon>
        <taxon>Pleocyemata</taxon>
        <taxon>Brachyura</taxon>
        <taxon>Eubrachyura</taxon>
        <taxon>Portunoidea</taxon>
        <taxon>Portunidae</taxon>
        <taxon>Portuninae</taxon>
        <taxon>Portunus</taxon>
    </lineage>
</organism>
<gene>
    <name evidence="2" type="ORF">E2C01_093228</name>
</gene>
<name>A0A5B7JM77_PORTR</name>
<dbReference type="AlphaFoldDB" id="A0A5B7JM77"/>
<reference evidence="2 3" key="1">
    <citation type="submission" date="2019-05" db="EMBL/GenBank/DDBJ databases">
        <title>Another draft genome of Portunus trituberculatus and its Hox gene families provides insights of decapod evolution.</title>
        <authorList>
            <person name="Jeong J.-H."/>
            <person name="Song I."/>
            <person name="Kim S."/>
            <person name="Choi T."/>
            <person name="Kim D."/>
            <person name="Ryu S."/>
            <person name="Kim W."/>
        </authorList>
    </citation>
    <scope>NUCLEOTIDE SEQUENCE [LARGE SCALE GENOMIC DNA]</scope>
    <source>
        <tissue evidence="2">Muscle</tissue>
    </source>
</reference>
<evidence type="ECO:0000313" key="3">
    <source>
        <dbReference type="Proteomes" id="UP000324222"/>
    </source>
</evidence>